<evidence type="ECO:0000313" key="3">
    <source>
        <dbReference type="Proteomes" id="UP000315783"/>
    </source>
</evidence>
<keyword evidence="3" id="KW-1185">Reference proteome</keyword>
<dbReference type="STRING" id="43265.A0A545UMQ1"/>
<proteinExistence type="predicted"/>
<comment type="caution">
    <text evidence="2">The sequence shown here is derived from an EMBL/GenBank/DDBJ whole genome shotgun (WGS) entry which is preliminary data.</text>
</comment>
<gene>
    <name evidence="2" type="ORF">IF1G_10489</name>
</gene>
<dbReference type="Proteomes" id="UP000315783">
    <property type="component" value="Unassembled WGS sequence"/>
</dbReference>
<organism evidence="2 3">
    <name type="scientific">Cordyceps javanica</name>
    <dbReference type="NCBI Taxonomy" id="43265"/>
    <lineage>
        <taxon>Eukaryota</taxon>
        <taxon>Fungi</taxon>
        <taxon>Dikarya</taxon>
        <taxon>Ascomycota</taxon>
        <taxon>Pezizomycotina</taxon>
        <taxon>Sordariomycetes</taxon>
        <taxon>Hypocreomycetidae</taxon>
        <taxon>Hypocreales</taxon>
        <taxon>Cordycipitaceae</taxon>
        <taxon>Cordyceps</taxon>
    </lineage>
</organism>
<reference evidence="2 3" key="1">
    <citation type="journal article" date="2019" name="Appl. Microbiol. Biotechnol.">
        <title>Genome sequence of Isaria javanica and comparative genome analysis insights into family S53 peptidase evolution in fungal entomopathogens.</title>
        <authorList>
            <person name="Lin R."/>
            <person name="Zhang X."/>
            <person name="Xin B."/>
            <person name="Zou M."/>
            <person name="Gao Y."/>
            <person name="Qin F."/>
            <person name="Hu Q."/>
            <person name="Xie B."/>
            <person name="Cheng X."/>
        </authorList>
    </citation>
    <scope>NUCLEOTIDE SEQUENCE [LARGE SCALE GENOMIC DNA]</scope>
    <source>
        <strain evidence="2 3">IJ1G</strain>
    </source>
</reference>
<evidence type="ECO:0000256" key="1">
    <source>
        <dbReference type="SAM" id="SignalP"/>
    </source>
</evidence>
<accession>A0A545UMQ1</accession>
<evidence type="ECO:0000313" key="2">
    <source>
        <dbReference type="EMBL" id="TQV90746.1"/>
    </source>
</evidence>
<feature type="signal peptide" evidence="1">
    <location>
        <begin position="1"/>
        <end position="21"/>
    </location>
</feature>
<dbReference type="EMBL" id="SPUK01000023">
    <property type="protein sequence ID" value="TQV90746.1"/>
    <property type="molecule type" value="Genomic_DNA"/>
</dbReference>
<name>A0A545UMQ1_9HYPO</name>
<keyword evidence="1" id="KW-0732">Signal</keyword>
<dbReference type="AlphaFoldDB" id="A0A545UMQ1"/>
<sequence>MFSLVSALVLTLLKNWDSLKAVSRISQNKVCQGTGKRKASQTSVFSLRHHVAGVYDPIKLPRRRETCSRLSKRHTMKQPIVHINTVQKRDRTRDNVVRSTMGLMKRSNRISRLYDADIYVLVRWKNRHYVYCSTEEQSFPPAAGTLVRT</sequence>
<protein>
    <submittedName>
        <fullName evidence="2">Uncharacterized protein</fullName>
    </submittedName>
</protein>
<feature type="chain" id="PRO_5021783832" evidence="1">
    <location>
        <begin position="22"/>
        <end position="149"/>
    </location>
</feature>